<evidence type="ECO:0000313" key="8">
    <source>
        <dbReference type="EMBL" id="TFE26892.1"/>
    </source>
</evidence>
<dbReference type="GO" id="GO:0004784">
    <property type="term" value="F:superoxide dismutase activity"/>
    <property type="evidence" value="ECO:0007669"/>
    <property type="project" value="UniProtKB-EC"/>
</dbReference>
<dbReference type="PROSITE" id="PS00088">
    <property type="entry name" value="SOD_MN"/>
    <property type="match status" value="1"/>
</dbReference>
<feature type="region of interest" description="Disordered" evidence="5">
    <location>
        <begin position="146"/>
        <end position="199"/>
    </location>
</feature>
<dbReference type="PANTHER" id="PTHR11404">
    <property type="entry name" value="SUPEROXIDE DISMUTASE 2"/>
    <property type="match status" value="1"/>
</dbReference>
<dbReference type="InterPro" id="IPR019831">
    <property type="entry name" value="Mn/Fe_SOD_N"/>
</dbReference>
<dbReference type="PRINTS" id="PR01703">
    <property type="entry name" value="MNSODISMTASE"/>
</dbReference>
<dbReference type="Gene3D" id="3.55.40.20">
    <property type="entry name" value="Iron/manganese superoxide dismutase, C-terminal domain"/>
    <property type="match status" value="1"/>
</dbReference>
<feature type="domain" description="Manganese/iron superoxide dismutase C-terminal" evidence="7">
    <location>
        <begin position="297"/>
        <end position="399"/>
    </location>
</feature>
<dbReference type="Proteomes" id="UP000297900">
    <property type="component" value="Unassembled WGS sequence"/>
</dbReference>
<keyword evidence="9" id="KW-1185">Reference proteome</keyword>
<keyword evidence="4" id="KW-0560">Oxidoreductase</keyword>
<feature type="domain" description="Manganese/iron superoxide dismutase N-terminal" evidence="6">
    <location>
        <begin position="210"/>
        <end position="290"/>
    </location>
</feature>
<dbReference type="InterPro" id="IPR036324">
    <property type="entry name" value="Mn/Fe_SOD_N_sf"/>
</dbReference>
<dbReference type="Gene3D" id="1.20.1260.120">
    <property type="entry name" value="Protein of unknown function DUF2935"/>
    <property type="match status" value="1"/>
</dbReference>
<dbReference type="Pfam" id="PF00081">
    <property type="entry name" value="Sod_Fe_N"/>
    <property type="match status" value="1"/>
</dbReference>
<comment type="caution">
    <text evidence="8">The sequence shown here is derived from an EMBL/GenBank/DDBJ whole genome shotgun (WGS) entry which is preliminary data.</text>
</comment>
<comment type="similarity">
    <text evidence="1">Belongs to the iron/manganese superoxide dismutase family.</text>
</comment>
<evidence type="ECO:0000259" key="7">
    <source>
        <dbReference type="Pfam" id="PF02777"/>
    </source>
</evidence>
<dbReference type="Gene3D" id="1.10.287.990">
    <property type="entry name" value="Fe,Mn superoxide dismutase (SOD) domain"/>
    <property type="match status" value="1"/>
</dbReference>
<evidence type="ECO:0000256" key="5">
    <source>
        <dbReference type="SAM" id="MobiDB-lite"/>
    </source>
</evidence>
<sequence>MQSVYGNIVPLRLLEEIVYWKTQEQEHAVVARSLIPEFEPHYVQLLSDWENVFARTAQFAQETKEAAQEDSAQVGPVEWAALFPRLLEDSLNQSREYARQLQLLPEHSGAISRMSDSSVALAYLNRQPEYFNSVMERLERSGAINWGRPLSSEDDSPEGYGGPEPADGDLSLRPNGNDQANRPDGTWSGQLGDIGHAPPSAWNPVPIGGHKLPPLPYPYRALEPYIDEKTMRIHHDKHHQSYVDGLNKAEKKLEEARRTGDFDLVKHWERELAFHGAGHYLHTLFWDTMSPKGGGKPKGALLEEINRSFGSYDAFKKQFTEAANNVEGGGWAILVWSPRSHRLEILTAEKHQNLSQWDVVPLLPLDVWEHAYYLKHQNERPAYTRDWWNVVNWPYVEDRYARAKTLQWVPY</sequence>
<evidence type="ECO:0000256" key="1">
    <source>
        <dbReference type="ARBA" id="ARBA00008714"/>
    </source>
</evidence>
<evidence type="ECO:0000256" key="4">
    <source>
        <dbReference type="ARBA" id="ARBA00023002"/>
    </source>
</evidence>
<dbReference type="AlphaFoldDB" id="A0A4Y8LYB5"/>
<accession>A0A4Y8LYB5</accession>
<dbReference type="RefSeq" id="WP_135152119.1">
    <property type="nucleotide sequence ID" value="NZ_SOMN01000011.1"/>
</dbReference>
<evidence type="ECO:0000313" key="9">
    <source>
        <dbReference type="Proteomes" id="UP000297900"/>
    </source>
</evidence>
<dbReference type="FunFam" id="1.10.287.990:FF:000001">
    <property type="entry name" value="Superoxide dismutase"/>
    <property type="match status" value="1"/>
</dbReference>
<dbReference type="PANTHER" id="PTHR11404:SF6">
    <property type="entry name" value="SUPEROXIDE DISMUTASE [MN], MITOCHONDRIAL"/>
    <property type="match status" value="1"/>
</dbReference>
<gene>
    <name evidence="8" type="ORF">E2980_10355</name>
</gene>
<dbReference type="SUPFAM" id="SSF158430">
    <property type="entry name" value="Bacillus cereus metalloprotein-like"/>
    <property type="match status" value="1"/>
</dbReference>
<dbReference type="SUPFAM" id="SSF54719">
    <property type="entry name" value="Fe,Mn superoxide dismutase (SOD), C-terminal domain"/>
    <property type="match status" value="1"/>
</dbReference>
<dbReference type="EC" id="1.15.1.1" evidence="2"/>
<protein>
    <recommendedName>
        <fullName evidence="2">superoxide dismutase</fullName>
        <ecNumber evidence="2">1.15.1.1</ecNumber>
    </recommendedName>
</protein>
<dbReference type="GO" id="GO:0046872">
    <property type="term" value="F:metal ion binding"/>
    <property type="evidence" value="ECO:0007669"/>
    <property type="project" value="UniProtKB-KW"/>
</dbReference>
<evidence type="ECO:0000256" key="2">
    <source>
        <dbReference type="ARBA" id="ARBA00012682"/>
    </source>
</evidence>
<dbReference type="OrthoDB" id="9803125at2"/>
<dbReference type="InterPro" id="IPR019832">
    <property type="entry name" value="Mn/Fe_SOD_C"/>
</dbReference>
<reference evidence="8 9" key="1">
    <citation type="submission" date="2019-03" db="EMBL/GenBank/DDBJ databases">
        <title>Cohnella endophytica sp. nov., a novel endophytic bacterium isolated from bark of Sonneratia apetala.</title>
        <authorList>
            <person name="Tuo L."/>
        </authorList>
    </citation>
    <scope>NUCLEOTIDE SEQUENCE [LARGE SCALE GENOMIC DNA]</scope>
    <source>
        <strain evidence="8 9">CCTCC AB 208254</strain>
    </source>
</reference>
<dbReference type="InterPro" id="IPR019833">
    <property type="entry name" value="Mn/Fe_SOD_BS"/>
</dbReference>
<dbReference type="Pfam" id="PF02777">
    <property type="entry name" value="Sod_Fe_C"/>
    <property type="match status" value="1"/>
</dbReference>
<dbReference type="EMBL" id="SOMN01000011">
    <property type="protein sequence ID" value="TFE26892.1"/>
    <property type="molecule type" value="Genomic_DNA"/>
</dbReference>
<keyword evidence="3" id="KW-0479">Metal-binding</keyword>
<organism evidence="8 9">
    <name type="scientific">Cohnella luojiensis</name>
    <dbReference type="NCBI Taxonomy" id="652876"/>
    <lineage>
        <taxon>Bacteria</taxon>
        <taxon>Bacillati</taxon>
        <taxon>Bacillota</taxon>
        <taxon>Bacilli</taxon>
        <taxon>Bacillales</taxon>
        <taxon>Paenibacillaceae</taxon>
        <taxon>Cohnella</taxon>
    </lineage>
</organism>
<name>A0A4Y8LYB5_9BACL</name>
<proteinExistence type="inferred from homology"/>
<dbReference type="FunFam" id="3.55.40.20:FF:000004">
    <property type="entry name" value="Superoxide dismutase [Fe]"/>
    <property type="match status" value="1"/>
</dbReference>
<dbReference type="InterPro" id="IPR050265">
    <property type="entry name" value="Fe/Mn_Superoxide_Dismutase"/>
</dbReference>
<evidence type="ECO:0000259" key="6">
    <source>
        <dbReference type="Pfam" id="PF00081"/>
    </source>
</evidence>
<dbReference type="InterPro" id="IPR001189">
    <property type="entry name" value="Mn/Fe_SOD"/>
</dbReference>
<dbReference type="SUPFAM" id="SSF46609">
    <property type="entry name" value="Fe,Mn superoxide dismutase (SOD), N-terminal domain"/>
    <property type="match status" value="1"/>
</dbReference>
<evidence type="ECO:0000256" key="3">
    <source>
        <dbReference type="ARBA" id="ARBA00022723"/>
    </source>
</evidence>
<dbReference type="InterPro" id="IPR036314">
    <property type="entry name" value="SOD_C_sf"/>
</dbReference>